<accession>A0A0D0B884</accession>
<organism evidence="1 2">
    <name type="scientific">Suillus luteus UH-Slu-Lm8-n1</name>
    <dbReference type="NCBI Taxonomy" id="930992"/>
    <lineage>
        <taxon>Eukaryota</taxon>
        <taxon>Fungi</taxon>
        <taxon>Dikarya</taxon>
        <taxon>Basidiomycota</taxon>
        <taxon>Agaricomycotina</taxon>
        <taxon>Agaricomycetes</taxon>
        <taxon>Agaricomycetidae</taxon>
        <taxon>Boletales</taxon>
        <taxon>Suillineae</taxon>
        <taxon>Suillaceae</taxon>
        <taxon>Suillus</taxon>
    </lineage>
</organism>
<dbReference type="AlphaFoldDB" id="A0A0D0B884"/>
<dbReference type="EMBL" id="KN835234">
    <property type="protein sequence ID" value="KIK42597.1"/>
    <property type="molecule type" value="Genomic_DNA"/>
</dbReference>
<reference evidence="2" key="2">
    <citation type="submission" date="2015-01" db="EMBL/GenBank/DDBJ databases">
        <title>Evolutionary Origins and Diversification of the Mycorrhizal Mutualists.</title>
        <authorList>
            <consortium name="DOE Joint Genome Institute"/>
            <consortium name="Mycorrhizal Genomics Consortium"/>
            <person name="Kohler A."/>
            <person name="Kuo A."/>
            <person name="Nagy L.G."/>
            <person name="Floudas D."/>
            <person name="Copeland A."/>
            <person name="Barry K.W."/>
            <person name="Cichocki N."/>
            <person name="Veneault-Fourrey C."/>
            <person name="LaButti K."/>
            <person name="Lindquist E.A."/>
            <person name="Lipzen A."/>
            <person name="Lundell T."/>
            <person name="Morin E."/>
            <person name="Murat C."/>
            <person name="Riley R."/>
            <person name="Ohm R."/>
            <person name="Sun H."/>
            <person name="Tunlid A."/>
            <person name="Henrissat B."/>
            <person name="Grigoriev I.V."/>
            <person name="Hibbett D.S."/>
            <person name="Martin F."/>
        </authorList>
    </citation>
    <scope>NUCLEOTIDE SEQUENCE [LARGE SCALE GENOMIC DNA]</scope>
    <source>
        <strain evidence="2">UH-Slu-Lm8-n1</strain>
    </source>
</reference>
<evidence type="ECO:0000313" key="2">
    <source>
        <dbReference type="Proteomes" id="UP000054485"/>
    </source>
</evidence>
<proteinExistence type="predicted"/>
<name>A0A0D0B884_9AGAM</name>
<dbReference type="HOGENOM" id="CLU_2723869_0_0_1"/>
<dbReference type="InParanoid" id="A0A0D0B884"/>
<dbReference type="Proteomes" id="UP000054485">
    <property type="component" value="Unassembled WGS sequence"/>
</dbReference>
<sequence>MLIAKAPVYQHHHSSKMCPSTRPNALVLMSTHLTPTTKQKPHVLMPKAQLRSPSPESCLLPSISNINGVSRL</sequence>
<evidence type="ECO:0000313" key="1">
    <source>
        <dbReference type="EMBL" id="KIK42597.1"/>
    </source>
</evidence>
<gene>
    <name evidence="1" type="ORF">CY34DRAFT_136105</name>
</gene>
<reference evidence="1 2" key="1">
    <citation type="submission" date="2014-04" db="EMBL/GenBank/DDBJ databases">
        <authorList>
            <consortium name="DOE Joint Genome Institute"/>
            <person name="Kuo A."/>
            <person name="Ruytinx J."/>
            <person name="Rineau F."/>
            <person name="Colpaert J."/>
            <person name="Kohler A."/>
            <person name="Nagy L.G."/>
            <person name="Floudas D."/>
            <person name="Copeland A."/>
            <person name="Barry K.W."/>
            <person name="Cichocki N."/>
            <person name="Veneault-Fourrey C."/>
            <person name="LaButti K."/>
            <person name="Lindquist E.A."/>
            <person name="Lipzen A."/>
            <person name="Lundell T."/>
            <person name="Morin E."/>
            <person name="Murat C."/>
            <person name="Sun H."/>
            <person name="Tunlid A."/>
            <person name="Henrissat B."/>
            <person name="Grigoriev I.V."/>
            <person name="Hibbett D.S."/>
            <person name="Martin F."/>
            <person name="Nordberg H.P."/>
            <person name="Cantor M.N."/>
            <person name="Hua S.X."/>
        </authorList>
    </citation>
    <scope>NUCLEOTIDE SEQUENCE [LARGE SCALE GENOMIC DNA]</scope>
    <source>
        <strain evidence="1 2">UH-Slu-Lm8-n1</strain>
    </source>
</reference>
<protein>
    <submittedName>
        <fullName evidence="1">Uncharacterized protein</fullName>
    </submittedName>
</protein>
<keyword evidence="2" id="KW-1185">Reference proteome</keyword>